<keyword evidence="2" id="KW-1185">Reference proteome</keyword>
<dbReference type="AlphaFoldDB" id="D1PN15"/>
<accession>D1PN15</accession>
<evidence type="ECO:0000313" key="2">
    <source>
        <dbReference type="Proteomes" id="UP000003438"/>
    </source>
</evidence>
<comment type="caution">
    <text evidence="1">The sequence shown here is derived from an EMBL/GenBank/DDBJ whole genome shotgun (WGS) entry which is preliminary data.</text>
</comment>
<proteinExistence type="predicted"/>
<dbReference type="Proteomes" id="UP000003438">
    <property type="component" value="Unassembled WGS sequence"/>
</dbReference>
<dbReference type="HOGENOM" id="CLU_2940106_0_0_9"/>
<evidence type="ECO:0000313" key="1">
    <source>
        <dbReference type="EMBL" id="EFB75950.1"/>
    </source>
</evidence>
<reference evidence="1" key="1">
    <citation type="submission" date="2009-12" db="EMBL/GenBank/DDBJ databases">
        <authorList>
            <person name="Weinstock G."/>
            <person name="Sodergren E."/>
            <person name="Clifton S."/>
            <person name="Fulton L."/>
            <person name="Fulton B."/>
            <person name="Courtney L."/>
            <person name="Fronick C."/>
            <person name="Harrison M."/>
            <person name="Strong C."/>
            <person name="Farmer C."/>
            <person name="Delahaunty K."/>
            <person name="Markovic C."/>
            <person name="Hall O."/>
            <person name="Minx P."/>
            <person name="Tomlinson C."/>
            <person name="Mitreva M."/>
            <person name="Nelson J."/>
            <person name="Hou S."/>
            <person name="Wollam A."/>
            <person name="Pepin K.H."/>
            <person name="Johnson M."/>
            <person name="Bhonagiri V."/>
            <person name="Nash W.E."/>
            <person name="Warren W."/>
            <person name="Chinwalla A."/>
            <person name="Mardis E.R."/>
            <person name="Wilson R.K."/>
        </authorList>
    </citation>
    <scope>NUCLEOTIDE SEQUENCE [LARGE SCALE GENOMIC DNA]</scope>
    <source>
        <strain evidence="1">DSM 15176</strain>
    </source>
</reference>
<organism evidence="1 2">
    <name type="scientific">Subdoligranulum variabile DSM 15176</name>
    <dbReference type="NCBI Taxonomy" id="411471"/>
    <lineage>
        <taxon>Bacteria</taxon>
        <taxon>Bacillati</taxon>
        <taxon>Bacillota</taxon>
        <taxon>Clostridia</taxon>
        <taxon>Eubacteriales</taxon>
        <taxon>Oscillospiraceae</taxon>
        <taxon>Subdoligranulum</taxon>
    </lineage>
</organism>
<dbReference type="EMBL" id="ACBY02000023">
    <property type="protein sequence ID" value="EFB75950.1"/>
    <property type="molecule type" value="Genomic_DNA"/>
</dbReference>
<sequence>MVIFGLCGGAFLRSFLHFAREIFSFSKEYSRFGSGRIGCICKRSLNFTFMDKKAHTKISS</sequence>
<name>D1PN15_9FIRM</name>
<protein>
    <submittedName>
        <fullName evidence="1">Uncharacterized protein</fullName>
    </submittedName>
</protein>
<gene>
    <name evidence="1" type="ORF">SUBVAR_05730</name>
</gene>